<reference evidence="6 7" key="1">
    <citation type="submission" date="2020-02" db="EMBL/GenBank/DDBJ databases">
        <title>Pelistega sp. NLN82 were isolated from wild rodents of the Hainan Island.</title>
        <authorList>
            <person name="Niu N."/>
            <person name="Zhou J."/>
        </authorList>
    </citation>
    <scope>NUCLEOTIDE SEQUENCE [LARGE SCALE GENOMIC DNA]</scope>
    <source>
        <strain evidence="6 7">NLN82</strain>
    </source>
</reference>
<protein>
    <submittedName>
        <fullName evidence="6">Lipopolysaccharide transport periplasmic protein LptA</fullName>
    </submittedName>
</protein>
<organism evidence="6 7">
    <name type="scientific">Pelistega ratti</name>
    <dbReference type="NCBI Taxonomy" id="2652177"/>
    <lineage>
        <taxon>Bacteria</taxon>
        <taxon>Pseudomonadati</taxon>
        <taxon>Pseudomonadota</taxon>
        <taxon>Betaproteobacteria</taxon>
        <taxon>Burkholderiales</taxon>
        <taxon>Alcaligenaceae</taxon>
        <taxon>Pelistega</taxon>
    </lineage>
</organism>
<dbReference type="PANTHER" id="PTHR36504">
    <property type="entry name" value="LIPOPOLYSACCHARIDE EXPORT SYSTEM PROTEIN LPTA"/>
    <property type="match status" value="1"/>
</dbReference>
<dbReference type="InterPro" id="IPR014340">
    <property type="entry name" value="LptA"/>
</dbReference>
<dbReference type="PANTHER" id="PTHR36504:SF1">
    <property type="entry name" value="LIPOPOLYSACCHARIDE EXPORT SYSTEM PROTEIN LPTA"/>
    <property type="match status" value="1"/>
</dbReference>
<proteinExistence type="predicted"/>
<dbReference type="InterPro" id="IPR005653">
    <property type="entry name" value="OstA-like_N"/>
</dbReference>
<dbReference type="AlphaFoldDB" id="A0A6L9Y3C3"/>
<accession>A0A6L9Y3C3</accession>
<dbReference type="Gene3D" id="2.60.450.10">
    <property type="entry name" value="Lipopolysaccharide (LPS) transport protein A like domain"/>
    <property type="match status" value="1"/>
</dbReference>
<evidence type="ECO:0000313" key="7">
    <source>
        <dbReference type="Proteomes" id="UP000477651"/>
    </source>
</evidence>
<gene>
    <name evidence="6" type="primary">lptA</name>
    <name evidence="6" type="ORF">F9B74_00890</name>
</gene>
<dbReference type="GO" id="GO:0030288">
    <property type="term" value="C:outer membrane-bounded periplasmic space"/>
    <property type="evidence" value="ECO:0007669"/>
    <property type="project" value="TreeGrafter"/>
</dbReference>
<keyword evidence="2 4" id="KW-0732">Signal</keyword>
<keyword evidence="3" id="KW-0574">Periplasm</keyword>
<evidence type="ECO:0000256" key="2">
    <source>
        <dbReference type="ARBA" id="ARBA00022729"/>
    </source>
</evidence>
<dbReference type="GO" id="GO:0001530">
    <property type="term" value="F:lipopolysaccharide binding"/>
    <property type="evidence" value="ECO:0007669"/>
    <property type="project" value="InterPro"/>
</dbReference>
<dbReference type="Pfam" id="PF03968">
    <property type="entry name" value="LptD_N"/>
    <property type="match status" value="1"/>
</dbReference>
<evidence type="ECO:0000256" key="3">
    <source>
        <dbReference type="ARBA" id="ARBA00022764"/>
    </source>
</evidence>
<dbReference type="GO" id="GO:0015920">
    <property type="term" value="P:lipopolysaccharide transport"/>
    <property type="evidence" value="ECO:0007669"/>
    <property type="project" value="InterPro"/>
</dbReference>
<evidence type="ECO:0000313" key="6">
    <source>
        <dbReference type="EMBL" id="NEN74889.1"/>
    </source>
</evidence>
<dbReference type="GO" id="GO:0009279">
    <property type="term" value="C:cell outer membrane"/>
    <property type="evidence" value="ECO:0007669"/>
    <property type="project" value="TreeGrafter"/>
</dbReference>
<dbReference type="EMBL" id="JAAGYR010000001">
    <property type="protein sequence ID" value="NEN74889.1"/>
    <property type="molecule type" value="Genomic_DNA"/>
</dbReference>
<keyword evidence="1" id="KW-0813">Transport</keyword>
<sequence>MKKLILTLSLMSVPFLVNAQTTAPEEPEILVVSDSLSYDDINKTSQFTGNVILTRGLMRLTADTLHITTDDKGAQHAQATVSTSPKITIYEERPDTYEIINAEGKLATYDEDTEIMHLKGQAVVTRQICGKTIDLLRGDTITYNSKKGTYLATGGANAPDKTRVRSVFQARSKADAAIAECRKRYQGKPMPSKLTR</sequence>
<evidence type="ECO:0000256" key="4">
    <source>
        <dbReference type="SAM" id="SignalP"/>
    </source>
</evidence>
<keyword evidence="7" id="KW-1185">Reference proteome</keyword>
<comment type="caution">
    <text evidence="6">The sequence shown here is derived from an EMBL/GenBank/DDBJ whole genome shotgun (WGS) entry which is preliminary data.</text>
</comment>
<dbReference type="GO" id="GO:0017089">
    <property type="term" value="F:glycolipid transfer activity"/>
    <property type="evidence" value="ECO:0007669"/>
    <property type="project" value="TreeGrafter"/>
</dbReference>
<dbReference type="Proteomes" id="UP000477651">
    <property type="component" value="Unassembled WGS sequence"/>
</dbReference>
<dbReference type="NCBIfam" id="TIGR03002">
    <property type="entry name" value="outer_YhbN_LptA"/>
    <property type="match status" value="1"/>
</dbReference>
<dbReference type="RefSeq" id="WP_163763687.1">
    <property type="nucleotide sequence ID" value="NZ_JAAGYR010000001.1"/>
</dbReference>
<evidence type="ECO:0000256" key="1">
    <source>
        <dbReference type="ARBA" id="ARBA00022448"/>
    </source>
</evidence>
<feature type="domain" description="Organic solvent tolerance-like N-terminal" evidence="5">
    <location>
        <begin position="31"/>
        <end position="148"/>
    </location>
</feature>
<feature type="chain" id="PRO_5026676004" evidence="4">
    <location>
        <begin position="20"/>
        <end position="196"/>
    </location>
</feature>
<dbReference type="InterPro" id="IPR052037">
    <property type="entry name" value="LPS_export_LptA"/>
</dbReference>
<name>A0A6L9Y3C3_9BURK</name>
<feature type="signal peptide" evidence="4">
    <location>
        <begin position="1"/>
        <end position="19"/>
    </location>
</feature>
<evidence type="ECO:0000259" key="5">
    <source>
        <dbReference type="Pfam" id="PF03968"/>
    </source>
</evidence>